<comment type="caution">
    <text evidence="1">The sequence shown here is derived from an EMBL/GenBank/DDBJ whole genome shotgun (WGS) entry which is preliminary data.</text>
</comment>
<dbReference type="Proteomes" id="UP000240708">
    <property type="component" value="Unassembled WGS sequence"/>
</dbReference>
<name>A0A2P8E474_9BACT</name>
<keyword evidence="2" id="KW-1185">Reference proteome</keyword>
<protein>
    <submittedName>
        <fullName evidence="1">Uncharacterized protein</fullName>
    </submittedName>
</protein>
<organism evidence="1 2">
    <name type="scientific">Cecembia rubra</name>
    <dbReference type="NCBI Taxonomy" id="1485585"/>
    <lineage>
        <taxon>Bacteria</taxon>
        <taxon>Pseudomonadati</taxon>
        <taxon>Bacteroidota</taxon>
        <taxon>Cytophagia</taxon>
        <taxon>Cytophagales</taxon>
        <taxon>Cyclobacteriaceae</taxon>
        <taxon>Cecembia</taxon>
    </lineage>
</organism>
<dbReference type="RefSeq" id="WP_106567185.1">
    <property type="nucleotide sequence ID" value="NZ_PYGF01000005.1"/>
</dbReference>
<gene>
    <name evidence="1" type="ORF">CLV48_1059</name>
</gene>
<proteinExistence type="predicted"/>
<evidence type="ECO:0000313" key="1">
    <source>
        <dbReference type="EMBL" id="PSL04270.1"/>
    </source>
</evidence>
<sequence length="95" mass="11101">MSDLEDLAPFMKSNSSNKMVLWNLNVLGSSETSKEREVYTNVLENYIYSSQSGYYPKKNLSWLPKMAQFRINPYTDSMFRHNVIKSTSHKRQGKL</sequence>
<evidence type="ECO:0000313" key="2">
    <source>
        <dbReference type="Proteomes" id="UP000240708"/>
    </source>
</evidence>
<dbReference type="EMBL" id="PYGF01000005">
    <property type="protein sequence ID" value="PSL04270.1"/>
    <property type="molecule type" value="Genomic_DNA"/>
</dbReference>
<accession>A0A2P8E474</accession>
<reference evidence="1 2" key="1">
    <citation type="submission" date="2018-03" db="EMBL/GenBank/DDBJ databases">
        <title>Genomic Encyclopedia of Archaeal and Bacterial Type Strains, Phase II (KMG-II): from individual species to whole genera.</title>
        <authorList>
            <person name="Goeker M."/>
        </authorList>
    </citation>
    <scope>NUCLEOTIDE SEQUENCE [LARGE SCALE GENOMIC DNA]</scope>
    <source>
        <strain evidence="1 2">DSM 28057</strain>
    </source>
</reference>
<dbReference type="AlphaFoldDB" id="A0A2P8E474"/>